<dbReference type="PANTHER" id="PTHR34846:SF11">
    <property type="entry name" value="4-CARBOXYMUCONOLACTONE DECARBOXYLASE FAMILY PROTEIN (AFU_ORTHOLOGUE AFUA_6G11590)"/>
    <property type="match status" value="1"/>
</dbReference>
<dbReference type="InterPro" id="IPR029032">
    <property type="entry name" value="AhpD-like"/>
</dbReference>
<dbReference type="Pfam" id="PF02627">
    <property type="entry name" value="CMD"/>
    <property type="match status" value="1"/>
</dbReference>
<dbReference type="Proteomes" id="UP000234328">
    <property type="component" value="Unassembled WGS sequence"/>
</dbReference>
<dbReference type="InterPro" id="IPR003779">
    <property type="entry name" value="CMD-like"/>
</dbReference>
<dbReference type="RefSeq" id="WP_102070316.1">
    <property type="nucleotide sequence ID" value="NZ_PDNV01000007.1"/>
</dbReference>
<organism evidence="2 3">
    <name type="scientific">Pollutimonas nitritireducens</name>
    <dbReference type="NCBI Taxonomy" id="2045209"/>
    <lineage>
        <taxon>Bacteria</taxon>
        <taxon>Pseudomonadati</taxon>
        <taxon>Pseudomonadota</taxon>
        <taxon>Betaproteobacteria</taxon>
        <taxon>Burkholderiales</taxon>
        <taxon>Alcaligenaceae</taxon>
        <taxon>Pollutimonas</taxon>
    </lineage>
</organism>
<reference evidence="2 3" key="1">
    <citation type="submission" date="2017-10" db="EMBL/GenBank/DDBJ databases">
        <title>Two draft genome sequences of Pusillimonas sp. strains isolated from a nitrate- and radionuclide-contaminated groundwater in Russia.</title>
        <authorList>
            <person name="Grouzdev D.S."/>
            <person name="Tourova T.P."/>
            <person name="Goeva M.A."/>
            <person name="Babich T.L."/>
            <person name="Sokolova D.S."/>
            <person name="Abdullin R."/>
            <person name="Poltaraus A.B."/>
            <person name="Toshchakov S.V."/>
            <person name="Nazina T.N."/>
        </authorList>
    </citation>
    <scope>NUCLEOTIDE SEQUENCE [LARGE SCALE GENOMIC DNA]</scope>
    <source>
        <strain evidence="2 3">JR1/69-2-13</strain>
    </source>
</reference>
<evidence type="ECO:0000313" key="3">
    <source>
        <dbReference type="Proteomes" id="UP000234328"/>
    </source>
</evidence>
<dbReference type="GO" id="GO:0051920">
    <property type="term" value="F:peroxiredoxin activity"/>
    <property type="evidence" value="ECO:0007669"/>
    <property type="project" value="InterPro"/>
</dbReference>
<sequence>MAKLFAPEPDQMSEHQRRVYDAIMAGPRGRVRGPLAVWLHRPGLAEHAQALGQYCRYDSSLPPRLSELAILTMAALWRSDFEWWAHQPIAVKAGITPEITECIRQGKTPVFVEQDEALVYEFIGSLVENRRVPDELYQRAVRLLDEPSVVDLVGLAGYYTLISMTLNVFDIQPPEGESRFFAHAHD</sequence>
<evidence type="ECO:0000259" key="1">
    <source>
        <dbReference type="Pfam" id="PF02627"/>
    </source>
</evidence>
<dbReference type="EMBL" id="PDNV01000007">
    <property type="protein sequence ID" value="PLC53593.1"/>
    <property type="molecule type" value="Genomic_DNA"/>
</dbReference>
<accession>A0A2N4UEZ4</accession>
<dbReference type="AlphaFoldDB" id="A0A2N4UEZ4"/>
<dbReference type="OrthoDB" id="5987308at2"/>
<evidence type="ECO:0000313" key="2">
    <source>
        <dbReference type="EMBL" id="PLC53593.1"/>
    </source>
</evidence>
<proteinExistence type="predicted"/>
<gene>
    <name evidence="2" type="ORF">CR155_12290</name>
</gene>
<keyword evidence="3" id="KW-1185">Reference proteome</keyword>
<name>A0A2N4UEZ4_9BURK</name>
<protein>
    <submittedName>
        <fullName evidence="2">4-carboxymuconolactone decarboxylase</fullName>
    </submittedName>
</protein>
<dbReference type="SUPFAM" id="SSF69118">
    <property type="entry name" value="AhpD-like"/>
    <property type="match status" value="1"/>
</dbReference>
<dbReference type="Gene3D" id="1.20.1290.10">
    <property type="entry name" value="AhpD-like"/>
    <property type="match status" value="1"/>
</dbReference>
<dbReference type="PANTHER" id="PTHR34846">
    <property type="entry name" value="4-CARBOXYMUCONOLACTONE DECARBOXYLASE FAMILY PROTEIN (AFU_ORTHOLOGUE AFUA_6G11590)"/>
    <property type="match status" value="1"/>
</dbReference>
<comment type="caution">
    <text evidence="2">The sequence shown here is derived from an EMBL/GenBank/DDBJ whole genome shotgun (WGS) entry which is preliminary data.</text>
</comment>
<feature type="domain" description="Carboxymuconolactone decarboxylase-like" evidence="1">
    <location>
        <begin position="42"/>
        <end position="111"/>
    </location>
</feature>